<protein>
    <recommendedName>
        <fullName evidence="2">C2H2-type domain-containing protein</fullName>
    </recommendedName>
</protein>
<dbReference type="InterPro" id="IPR013087">
    <property type="entry name" value="Znf_C2H2_type"/>
</dbReference>
<dbReference type="Gene3D" id="3.30.160.60">
    <property type="entry name" value="Classic Zinc Finger"/>
    <property type="match status" value="1"/>
</dbReference>
<proteinExistence type="predicted"/>
<feature type="compositionally biased region" description="Low complexity" evidence="1">
    <location>
        <begin position="96"/>
        <end position="119"/>
    </location>
</feature>
<reference evidence="3" key="1">
    <citation type="journal article" date="2020" name="bioRxiv">
        <title>Whole genome comparisons of ergot fungi reveals the divergence and evolution of species within the genus Claviceps are the result of varying mechanisms driving genome evolution and host range expansion.</title>
        <authorList>
            <person name="Wyka S.A."/>
            <person name="Mondo S.J."/>
            <person name="Liu M."/>
            <person name="Dettman J."/>
            <person name="Nalam V."/>
            <person name="Broders K.D."/>
        </authorList>
    </citation>
    <scope>NUCLEOTIDE SEQUENCE</scope>
    <source>
        <strain evidence="3">CCC 489</strain>
    </source>
</reference>
<feature type="domain" description="C2H2-type" evidence="2">
    <location>
        <begin position="170"/>
        <end position="193"/>
    </location>
</feature>
<feature type="region of interest" description="Disordered" evidence="1">
    <location>
        <begin position="53"/>
        <end position="126"/>
    </location>
</feature>
<dbReference type="AlphaFoldDB" id="A0A8K0JD84"/>
<name>A0A8K0JD84_9HYPO</name>
<feature type="compositionally biased region" description="Low complexity" evidence="1">
    <location>
        <begin position="427"/>
        <end position="436"/>
    </location>
</feature>
<dbReference type="PROSITE" id="PS00028">
    <property type="entry name" value="ZINC_FINGER_C2H2_1"/>
    <property type="match status" value="1"/>
</dbReference>
<evidence type="ECO:0000313" key="4">
    <source>
        <dbReference type="Proteomes" id="UP000811619"/>
    </source>
</evidence>
<dbReference type="EMBL" id="SRPY01000047">
    <property type="protein sequence ID" value="KAG5929678.1"/>
    <property type="molecule type" value="Genomic_DNA"/>
</dbReference>
<feature type="region of interest" description="Disordered" evidence="1">
    <location>
        <begin position="574"/>
        <end position="594"/>
    </location>
</feature>
<keyword evidence="4" id="KW-1185">Reference proteome</keyword>
<organism evidence="3 4">
    <name type="scientific">Claviceps africana</name>
    <dbReference type="NCBI Taxonomy" id="83212"/>
    <lineage>
        <taxon>Eukaryota</taxon>
        <taxon>Fungi</taxon>
        <taxon>Dikarya</taxon>
        <taxon>Ascomycota</taxon>
        <taxon>Pezizomycotina</taxon>
        <taxon>Sordariomycetes</taxon>
        <taxon>Hypocreomycetidae</taxon>
        <taxon>Hypocreales</taxon>
        <taxon>Clavicipitaceae</taxon>
        <taxon>Claviceps</taxon>
    </lineage>
</organism>
<accession>A0A8K0JD84</accession>
<evidence type="ECO:0000259" key="2">
    <source>
        <dbReference type="PROSITE" id="PS00028"/>
    </source>
</evidence>
<dbReference type="Proteomes" id="UP000811619">
    <property type="component" value="Unassembled WGS sequence"/>
</dbReference>
<dbReference type="SMART" id="SM00355">
    <property type="entry name" value="ZnF_C2H2"/>
    <property type="match status" value="2"/>
</dbReference>
<sequence length="594" mass="65637">MSCISSPTCMMTPESDVDSPLAISPSVQGSNLRVIIRHLLDRYDREEIDRLVAEEASSSPTGRADAASSQRSQRDSLSPQSAALNHGSTCGPTQASNSRRTISSNTSSSQRSQRQETTSDGGSTVPRASQRLDYACGLCAEENIRKTCTRRNDLRRHIENFHNRNAVWYCQHPGCEMAYDWQSAYQIHLRTAHGRSHMNVDEAMVRVCPQTVFACGFEECTRVFESCSEDDAATALKEFSGHVVKHFEEGSKGSRWNYSTRIRNLLRQAQVSAVWETAWPEMERPRLQWQTQTSLGARKILEAGHLEQLPFLIRCLIILGSDGGDLSKSEGRLEPPVRNRCPAPYRHRLPLDTQAQSPLQQDLEREMKQFHVSGGHIGPEYRSRTSLAPDAYRRMQPAQQVSRPVEAAEAVEVFHGELVEGTVGARQAQQAQQAQQSNHSNAGGASLRPHTPPHQLFYHGPTSSAMFRPSRAKLPAGLQPLQQQYAAVTQEADTKSVMSPAGFQGMQPVTADLGSCMDMDMAGDSSMNNYHDAAPFAAAPADVPPSRACWMGHYSLMAMPASSLSSEGYVLSSECTTRPETETNRSLEHFDSAE</sequence>
<dbReference type="OrthoDB" id="5208775at2759"/>
<feature type="compositionally biased region" description="Basic and acidic residues" evidence="1">
    <location>
        <begin position="577"/>
        <end position="594"/>
    </location>
</feature>
<feature type="compositionally biased region" description="Polar residues" evidence="1">
    <location>
        <begin position="56"/>
        <end position="95"/>
    </location>
</feature>
<comment type="caution">
    <text evidence="3">The sequence shown here is derived from an EMBL/GenBank/DDBJ whole genome shotgun (WGS) entry which is preliminary data.</text>
</comment>
<evidence type="ECO:0000256" key="1">
    <source>
        <dbReference type="SAM" id="MobiDB-lite"/>
    </source>
</evidence>
<feature type="region of interest" description="Disordered" evidence="1">
    <location>
        <begin position="424"/>
        <end position="464"/>
    </location>
</feature>
<gene>
    <name evidence="3" type="ORF">E4U42_005110</name>
</gene>
<evidence type="ECO:0000313" key="3">
    <source>
        <dbReference type="EMBL" id="KAG5929678.1"/>
    </source>
</evidence>